<dbReference type="SUPFAM" id="SSF81342">
    <property type="entry name" value="Transmembrane di-heme cytochromes"/>
    <property type="match status" value="1"/>
</dbReference>
<feature type="domain" description="Cytochrome b561 bacterial/Ni-hydrogenase" evidence="14">
    <location>
        <begin position="4"/>
        <end position="173"/>
    </location>
</feature>
<dbReference type="Gene3D" id="1.20.950.20">
    <property type="entry name" value="Transmembrane di-heme cytochromes, Chain C"/>
    <property type="match status" value="1"/>
</dbReference>
<evidence type="ECO:0000256" key="5">
    <source>
        <dbReference type="ARBA" id="ARBA00022617"/>
    </source>
</evidence>
<feature type="transmembrane region" description="Helical" evidence="13">
    <location>
        <begin position="141"/>
        <end position="158"/>
    </location>
</feature>
<dbReference type="EMBL" id="SMBX01000009">
    <property type="protein sequence ID" value="TCU94567.1"/>
    <property type="molecule type" value="Genomic_DNA"/>
</dbReference>
<keyword evidence="7" id="KW-0479">Metal-binding</keyword>
<evidence type="ECO:0000256" key="2">
    <source>
        <dbReference type="ARBA" id="ARBA00004651"/>
    </source>
</evidence>
<dbReference type="InterPro" id="IPR052168">
    <property type="entry name" value="Cytochrome_b561_oxidase"/>
</dbReference>
<keyword evidence="8" id="KW-0249">Electron transport</keyword>
<evidence type="ECO:0000256" key="12">
    <source>
        <dbReference type="ARBA" id="ARBA00037975"/>
    </source>
</evidence>
<keyword evidence="10" id="KW-0408">Iron</keyword>
<dbReference type="PANTHER" id="PTHR30529:SF1">
    <property type="entry name" value="CYTOCHROME B561 HOMOLOG 2"/>
    <property type="match status" value="1"/>
</dbReference>
<dbReference type="InterPro" id="IPR016174">
    <property type="entry name" value="Di-haem_cyt_TM"/>
</dbReference>
<dbReference type="OrthoDB" id="8536275at2"/>
<evidence type="ECO:0000313" key="16">
    <source>
        <dbReference type="Proteomes" id="UP000294692"/>
    </source>
</evidence>
<name>A0A4R3UV01_9BURK</name>
<comment type="caution">
    <text evidence="15">The sequence shown here is derived from an EMBL/GenBank/DDBJ whole genome shotgun (WGS) entry which is preliminary data.</text>
</comment>
<evidence type="ECO:0000256" key="10">
    <source>
        <dbReference type="ARBA" id="ARBA00023004"/>
    </source>
</evidence>
<evidence type="ECO:0000256" key="8">
    <source>
        <dbReference type="ARBA" id="ARBA00022982"/>
    </source>
</evidence>
<proteinExistence type="inferred from homology"/>
<evidence type="ECO:0000259" key="14">
    <source>
        <dbReference type="Pfam" id="PF01292"/>
    </source>
</evidence>
<comment type="subcellular location">
    <subcellularLocation>
        <location evidence="2">Cell membrane</location>
        <topology evidence="2">Multi-pass membrane protein</topology>
    </subcellularLocation>
</comment>
<feature type="transmembrane region" description="Helical" evidence="13">
    <location>
        <begin position="12"/>
        <end position="30"/>
    </location>
</feature>
<dbReference type="AlphaFoldDB" id="A0A4R3UV01"/>
<dbReference type="GO" id="GO:0020037">
    <property type="term" value="F:heme binding"/>
    <property type="evidence" value="ECO:0007669"/>
    <property type="project" value="TreeGrafter"/>
</dbReference>
<dbReference type="GO" id="GO:0022904">
    <property type="term" value="P:respiratory electron transport chain"/>
    <property type="evidence" value="ECO:0007669"/>
    <property type="project" value="InterPro"/>
</dbReference>
<feature type="transmembrane region" description="Helical" evidence="13">
    <location>
        <begin position="82"/>
        <end position="105"/>
    </location>
</feature>
<dbReference type="Pfam" id="PF01292">
    <property type="entry name" value="Ni_hydr_CYTB"/>
    <property type="match status" value="1"/>
</dbReference>
<keyword evidence="11 13" id="KW-0472">Membrane</keyword>
<dbReference type="InterPro" id="IPR011577">
    <property type="entry name" value="Cyt_b561_bac/Ni-Hgenase"/>
</dbReference>
<dbReference type="Proteomes" id="UP000294692">
    <property type="component" value="Unassembled WGS sequence"/>
</dbReference>
<dbReference type="RefSeq" id="WP_132477856.1">
    <property type="nucleotide sequence ID" value="NZ_SMBX01000009.1"/>
</dbReference>
<evidence type="ECO:0000313" key="15">
    <source>
        <dbReference type="EMBL" id="TCU94567.1"/>
    </source>
</evidence>
<keyword evidence="3" id="KW-0813">Transport</keyword>
<evidence type="ECO:0000256" key="3">
    <source>
        <dbReference type="ARBA" id="ARBA00022448"/>
    </source>
</evidence>
<keyword evidence="5" id="KW-0349">Heme</keyword>
<dbReference type="GO" id="GO:0005886">
    <property type="term" value="C:plasma membrane"/>
    <property type="evidence" value="ECO:0007669"/>
    <property type="project" value="UniProtKB-SubCell"/>
</dbReference>
<comment type="similarity">
    <text evidence="12">Belongs to the cytochrome b561 family.</text>
</comment>
<comment type="cofactor">
    <cofactor evidence="1">
        <name>heme b</name>
        <dbReference type="ChEBI" id="CHEBI:60344"/>
    </cofactor>
</comment>
<evidence type="ECO:0000256" key="7">
    <source>
        <dbReference type="ARBA" id="ARBA00022723"/>
    </source>
</evidence>
<evidence type="ECO:0000256" key="4">
    <source>
        <dbReference type="ARBA" id="ARBA00022475"/>
    </source>
</evidence>
<dbReference type="GO" id="GO:0009055">
    <property type="term" value="F:electron transfer activity"/>
    <property type="evidence" value="ECO:0007669"/>
    <property type="project" value="InterPro"/>
</dbReference>
<keyword evidence="6 13" id="KW-0812">Transmembrane</keyword>
<gene>
    <name evidence="15" type="ORF">EV686_109125</name>
</gene>
<keyword evidence="16" id="KW-1185">Reference proteome</keyword>
<feature type="transmembrane region" description="Helical" evidence="13">
    <location>
        <begin position="42"/>
        <end position="62"/>
    </location>
</feature>
<dbReference type="GO" id="GO:0046872">
    <property type="term" value="F:metal ion binding"/>
    <property type="evidence" value="ECO:0007669"/>
    <property type="project" value="UniProtKB-KW"/>
</dbReference>
<evidence type="ECO:0000256" key="6">
    <source>
        <dbReference type="ARBA" id="ARBA00022692"/>
    </source>
</evidence>
<protein>
    <submittedName>
        <fullName evidence="15">Cytochrome b561</fullName>
    </submittedName>
</protein>
<organism evidence="15 16">
    <name type="scientific">Paracandidimonas soli</name>
    <dbReference type="NCBI Taxonomy" id="1917182"/>
    <lineage>
        <taxon>Bacteria</taxon>
        <taxon>Pseudomonadati</taxon>
        <taxon>Pseudomonadota</taxon>
        <taxon>Betaproteobacteria</taxon>
        <taxon>Burkholderiales</taxon>
        <taxon>Alcaligenaceae</taxon>
        <taxon>Paracandidimonas</taxon>
    </lineage>
</organism>
<reference evidence="15 16" key="1">
    <citation type="submission" date="2019-03" db="EMBL/GenBank/DDBJ databases">
        <title>Genomic Encyclopedia of Type Strains, Phase IV (KMG-IV): sequencing the most valuable type-strain genomes for metagenomic binning, comparative biology and taxonomic classification.</title>
        <authorList>
            <person name="Goeker M."/>
        </authorList>
    </citation>
    <scope>NUCLEOTIDE SEQUENCE [LARGE SCALE GENOMIC DNA]</scope>
    <source>
        <strain evidence="15 16">DSM 100048</strain>
    </source>
</reference>
<accession>A0A4R3UV01</accession>
<evidence type="ECO:0000256" key="9">
    <source>
        <dbReference type="ARBA" id="ARBA00022989"/>
    </source>
</evidence>
<sequence length="180" mass="20698">MQTRYTATAILLHWLIGLALLCMLALGFYMQSLPLSPEKLKLFSWHKWAGVTIFLLVCFRLAWRLSHRPPALPASMPPWARLAAHAVHWLLYGLMLAIPLSGWLMSSAQGFQTVWFGILPLPDLLSRDREMGRLLTQVHVFLNWTLIACISLHVLAVLKHQFLDRDDLLSRMLCRTDKEK</sequence>
<keyword evidence="9 13" id="KW-1133">Transmembrane helix</keyword>
<evidence type="ECO:0000256" key="13">
    <source>
        <dbReference type="SAM" id="Phobius"/>
    </source>
</evidence>
<evidence type="ECO:0000256" key="11">
    <source>
        <dbReference type="ARBA" id="ARBA00023136"/>
    </source>
</evidence>
<keyword evidence="4" id="KW-1003">Cell membrane</keyword>
<evidence type="ECO:0000256" key="1">
    <source>
        <dbReference type="ARBA" id="ARBA00001970"/>
    </source>
</evidence>
<dbReference type="PANTHER" id="PTHR30529">
    <property type="entry name" value="CYTOCHROME B561"/>
    <property type="match status" value="1"/>
</dbReference>